<dbReference type="Pfam" id="PF01925">
    <property type="entry name" value="TauE"/>
    <property type="match status" value="1"/>
</dbReference>
<dbReference type="PANTHER" id="PTHR43701:SF12">
    <property type="entry name" value="MEMBRANE TRANSPORTER PROTEIN YTNM-RELATED"/>
    <property type="match status" value="1"/>
</dbReference>
<dbReference type="Proteomes" id="UP000605201">
    <property type="component" value="Unassembled WGS sequence"/>
</dbReference>
<keyword evidence="4 5" id="KW-0472">Membrane</keyword>
<comment type="subcellular location">
    <subcellularLocation>
        <location evidence="5">Cell membrane</location>
        <topology evidence="5">Multi-pass membrane protein</topology>
    </subcellularLocation>
    <subcellularLocation>
        <location evidence="1">Membrane</location>
        <topology evidence="1">Multi-pass membrane protein</topology>
    </subcellularLocation>
</comment>
<evidence type="ECO:0000256" key="5">
    <source>
        <dbReference type="RuleBase" id="RU363041"/>
    </source>
</evidence>
<dbReference type="InterPro" id="IPR002781">
    <property type="entry name" value="TM_pro_TauE-like"/>
</dbReference>
<comment type="caution">
    <text evidence="6">The sequence shown here is derived from an EMBL/GenBank/DDBJ whole genome shotgun (WGS) entry which is preliminary data.</text>
</comment>
<keyword evidence="2 5" id="KW-0812">Transmembrane</keyword>
<evidence type="ECO:0000256" key="3">
    <source>
        <dbReference type="ARBA" id="ARBA00022989"/>
    </source>
</evidence>
<organism evidence="6 7">
    <name type="scientific">Candidatus Desulfatibia vada</name>
    <dbReference type="NCBI Taxonomy" id="2841696"/>
    <lineage>
        <taxon>Bacteria</taxon>
        <taxon>Pseudomonadati</taxon>
        <taxon>Thermodesulfobacteriota</taxon>
        <taxon>Desulfobacteria</taxon>
        <taxon>Desulfobacterales</taxon>
        <taxon>Desulfobacterales incertae sedis</taxon>
        <taxon>Candidatus Desulfatibia</taxon>
    </lineage>
</organism>
<accession>A0A8J6P083</accession>
<evidence type="ECO:0000256" key="2">
    <source>
        <dbReference type="ARBA" id="ARBA00022692"/>
    </source>
</evidence>
<feature type="transmembrane region" description="Helical" evidence="5">
    <location>
        <begin position="256"/>
        <end position="273"/>
    </location>
</feature>
<feature type="transmembrane region" description="Helical" evidence="5">
    <location>
        <begin position="12"/>
        <end position="34"/>
    </location>
</feature>
<evidence type="ECO:0000313" key="6">
    <source>
        <dbReference type="EMBL" id="MBC8430902.1"/>
    </source>
</evidence>
<comment type="similarity">
    <text evidence="5">Belongs to the 4-toluene sulfonate uptake permease (TSUP) (TC 2.A.102) family.</text>
</comment>
<evidence type="ECO:0000256" key="4">
    <source>
        <dbReference type="ARBA" id="ARBA00023136"/>
    </source>
</evidence>
<dbReference type="AlphaFoldDB" id="A0A8J6P083"/>
<evidence type="ECO:0000256" key="1">
    <source>
        <dbReference type="ARBA" id="ARBA00004141"/>
    </source>
</evidence>
<gene>
    <name evidence="6" type="ORF">H8D96_03185</name>
</gene>
<reference evidence="6 7" key="1">
    <citation type="submission" date="2020-08" db="EMBL/GenBank/DDBJ databases">
        <title>Bridging the membrane lipid divide: bacteria of the FCB group superphylum have the potential to synthesize archaeal ether lipids.</title>
        <authorList>
            <person name="Villanueva L."/>
            <person name="Von Meijenfeldt F.A.B."/>
            <person name="Westbye A.B."/>
            <person name="Yadav S."/>
            <person name="Hopmans E.C."/>
            <person name="Dutilh B.E."/>
            <person name="Sinninghe Damste J.S."/>
        </authorList>
    </citation>
    <scope>NUCLEOTIDE SEQUENCE [LARGE SCALE GENOMIC DNA]</scope>
    <source>
        <strain evidence="6">NIOZ-UU17</strain>
    </source>
</reference>
<dbReference type="EMBL" id="JACNIG010000093">
    <property type="protein sequence ID" value="MBC8430902.1"/>
    <property type="molecule type" value="Genomic_DNA"/>
</dbReference>
<sequence length="373" mass="39886">MHNMFFLHYIDINFITALQVVLLGFIGGVLSGFIGSGGAFFMTPGMMNLGVNGVVAVASNITHKFGKAMVGSSKHGEAGNVDKKLAVFLLATAICGIQLAVSINNLLFKGGSGHGAAKGAGANLYISLVFAVILTFVSVSMLRDVIKTAREAEAGAGPSMKIAEFMRRLNLPPIIYFKVADVKVSLWIILAVGTATGYLAGTIGVGGFIGVPAMIYVFGVPTAVAAGTELYLAMFMGAYGALSYAYLGFVDIRLTMLLYLGSLVGIYLGVYGVKVVNEMYIRLVTSIIIILCVISRVIAIPMYVRQLGWVAMDPGWDRYFNLVSKFFLFASGITGCLVILFHVIRAYRQRRGLHKTLQVVHEPASPEPEAAGT</sequence>
<dbReference type="InterPro" id="IPR051598">
    <property type="entry name" value="TSUP/Inactive_protease-like"/>
</dbReference>
<evidence type="ECO:0000313" key="7">
    <source>
        <dbReference type="Proteomes" id="UP000605201"/>
    </source>
</evidence>
<proteinExistence type="inferred from homology"/>
<dbReference type="GO" id="GO:0005886">
    <property type="term" value="C:plasma membrane"/>
    <property type="evidence" value="ECO:0007669"/>
    <property type="project" value="UniProtKB-SubCell"/>
</dbReference>
<keyword evidence="3 5" id="KW-1133">Transmembrane helix</keyword>
<feature type="transmembrane region" description="Helical" evidence="5">
    <location>
        <begin position="85"/>
        <end position="104"/>
    </location>
</feature>
<feature type="transmembrane region" description="Helical" evidence="5">
    <location>
        <begin position="280"/>
        <end position="304"/>
    </location>
</feature>
<protein>
    <recommendedName>
        <fullName evidence="5">Probable membrane transporter protein</fullName>
    </recommendedName>
</protein>
<keyword evidence="5" id="KW-1003">Cell membrane</keyword>
<feature type="transmembrane region" description="Helical" evidence="5">
    <location>
        <begin position="124"/>
        <end position="142"/>
    </location>
</feature>
<feature type="transmembrane region" description="Helical" evidence="5">
    <location>
        <begin position="324"/>
        <end position="344"/>
    </location>
</feature>
<dbReference type="PANTHER" id="PTHR43701">
    <property type="entry name" value="MEMBRANE TRANSPORTER PROTEIN MJ0441-RELATED"/>
    <property type="match status" value="1"/>
</dbReference>
<name>A0A8J6P083_9BACT</name>